<keyword evidence="3" id="KW-0378">Hydrolase</keyword>
<dbReference type="RefSeq" id="WP_136535108.1">
    <property type="nucleotide sequence ID" value="NZ_STGY01000054.1"/>
</dbReference>
<evidence type="ECO:0000259" key="7">
    <source>
        <dbReference type="PROSITE" id="PS51935"/>
    </source>
</evidence>
<evidence type="ECO:0000256" key="5">
    <source>
        <dbReference type="SAM" id="Coils"/>
    </source>
</evidence>
<gene>
    <name evidence="8" type="ORF">FAB82_13760</name>
</gene>
<dbReference type="InterPro" id="IPR000064">
    <property type="entry name" value="NLP_P60_dom"/>
</dbReference>
<evidence type="ECO:0000256" key="2">
    <source>
        <dbReference type="ARBA" id="ARBA00022670"/>
    </source>
</evidence>
<feature type="coiled-coil region" evidence="5">
    <location>
        <begin position="33"/>
        <end position="88"/>
    </location>
</feature>
<feature type="coiled-coil region" evidence="5">
    <location>
        <begin position="127"/>
        <end position="189"/>
    </location>
</feature>
<evidence type="ECO:0000313" key="8">
    <source>
        <dbReference type="EMBL" id="THV40912.1"/>
    </source>
</evidence>
<dbReference type="PROSITE" id="PS51935">
    <property type="entry name" value="NLPC_P60"/>
    <property type="match status" value="1"/>
</dbReference>
<protein>
    <recommendedName>
        <fullName evidence="7">NlpC/P60 domain-containing protein</fullName>
    </recommendedName>
</protein>
<organism evidence="8 9">
    <name type="scientific">Glycomyces buryatensis</name>
    <dbReference type="NCBI Taxonomy" id="2570927"/>
    <lineage>
        <taxon>Bacteria</taxon>
        <taxon>Bacillati</taxon>
        <taxon>Actinomycetota</taxon>
        <taxon>Actinomycetes</taxon>
        <taxon>Glycomycetales</taxon>
        <taxon>Glycomycetaceae</taxon>
        <taxon>Glycomyces</taxon>
    </lineage>
</organism>
<keyword evidence="4" id="KW-0788">Thiol protease</keyword>
<dbReference type="OrthoDB" id="5244330at2"/>
<proteinExistence type="inferred from homology"/>
<comment type="similarity">
    <text evidence="1">Belongs to the peptidase C40 family.</text>
</comment>
<dbReference type="EMBL" id="STGY01000054">
    <property type="protein sequence ID" value="THV40912.1"/>
    <property type="molecule type" value="Genomic_DNA"/>
</dbReference>
<reference evidence="9" key="1">
    <citation type="submission" date="2019-04" db="EMBL/GenBank/DDBJ databases">
        <title>Nocardioides xinjiangensis sp. nov.</title>
        <authorList>
            <person name="Liu S."/>
        </authorList>
    </citation>
    <scope>NUCLEOTIDE SEQUENCE [LARGE SCALE GENOMIC DNA]</scope>
    <source>
        <strain evidence="9">18</strain>
    </source>
</reference>
<dbReference type="AlphaFoldDB" id="A0A4S8QCZ0"/>
<dbReference type="Gene3D" id="6.10.250.3150">
    <property type="match status" value="1"/>
</dbReference>
<dbReference type="InterPro" id="IPR038765">
    <property type="entry name" value="Papain-like_cys_pep_sf"/>
</dbReference>
<dbReference type="InterPro" id="IPR051794">
    <property type="entry name" value="PG_Endopeptidase_C40"/>
</dbReference>
<keyword evidence="6" id="KW-0732">Signal</keyword>
<dbReference type="SUPFAM" id="SSF54001">
    <property type="entry name" value="Cysteine proteinases"/>
    <property type="match status" value="1"/>
</dbReference>
<feature type="domain" description="NlpC/P60" evidence="7">
    <location>
        <begin position="203"/>
        <end position="316"/>
    </location>
</feature>
<dbReference type="GO" id="GO:0006508">
    <property type="term" value="P:proteolysis"/>
    <property type="evidence" value="ECO:0007669"/>
    <property type="project" value="UniProtKB-KW"/>
</dbReference>
<evidence type="ECO:0000313" key="9">
    <source>
        <dbReference type="Proteomes" id="UP000308760"/>
    </source>
</evidence>
<feature type="signal peptide" evidence="6">
    <location>
        <begin position="1"/>
        <end position="30"/>
    </location>
</feature>
<accession>A0A4S8QCZ0</accession>
<dbReference type="Pfam" id="PF00877">
    <property type="entry name" value="NLPC_P60"/>
    <property type="match status" value="1"/>
</dbReference>
<reference evidence="8 9" key="2">
    <citation type="submission" date="2019-05" db="EMBL/GenBank/DDBJ databases">
        <title>Glycomyces buryatensis sp. nov.</title>
        <authorList>
            <person name="Nikitina E."/>
        </authorList>
    </citation>
    <scope>NUCLEOTIDE SEQUENCE [LARGE SCALE GENOMIC DNA]</scope>
    <source>
        <strain evidence="8 9">18</strain>
    </source>
</reference>
<keyword evidence="5" id="KW-0175">Coiled coil</keyword>
<dbReference type="Gene3D" id="3.90.1720.10">
    <property type="entry name" value="endopeptidase domain like (from Nostoc punctiforme)"/>
    <property type="match status" value="1"/>
</dbReference>
<name>A0A4S8QCZ0_9ACTN</name>
<evidence type="ECO:0000256" key="4">
    <source>
        <dbReference type="ARBA" id="ARBA00022807"/>
    </source>
</evidence>
<sequence length="316" mass="34232">MRTRRIAAAMAAAVLLPATAGLLTASQASAQSSDEIQEDLDERNADLEKVIEDYNAKKEELEDANELIADIEKELPDLEEAVAERTDAMAELAAAAYTGGEFAMMNSILAGDPEDFTDRLTLLQNLNETESAQIAEYSAQVEALETRKAELETLQSDADEILQEIDAKQSEIEAEIDDLEADYEDAYADEHPEPEPSSGGSDYSGDSAVVSFAYDQLGESYEYGADGPGTWDCSGLTQGAWGNAGYSLSHNVEMQWNETARVSRSELQPGDIVFYDGLGHNGIYIGNDEIIHAPRTGDVVKIAAIDIMAIEGYGRP</sequence>
<dbReference type="Proteomes" id="UP000308760">
    <property type="component" value="Unassembled WGS sequence"/>
</dbReference>
<comment type="caution">
    <text evidence="8">The sequence shown here is derived from an EMBL/GenBank/DDBJ whole genome shotgun (WGS) entry which is preliminary data.</text>
</comment>
<feature type="chain" id="PRO_5020979909" description="NlpC/P60 domain-containing protein" evidence="6">
    <location>
        <begin position="31"/>
        <end position="316"/>
    </location>
</feature>
<evidence type="ECO:0000256" key="6">
    <source>
        <dbReference type="SAM" id="SignalP"/>
    </source>
</evidence>
<keyword evidence="9" id="KW-1185">Reference proteome</keyword>
<keyword evidence="2" id="KW-0645">Protease</keyword>
<dbReference type="PANTHER" id="PTHR47359:SF3">
    <property type="entry name" value="NLP_P60 DOMAIN-CONTAINING PROTEIN-RELATED"/>
    <property type="match status" value="1"/>
</dbReference>
<evidence type="ECO:0000256" key="1">
    <source>
        <dbReference type="ARBA" id="ARBA00007074"/>
    </source>
</evidence>
<dbReference type="PANTHER" id="PTHR47359">
    <property type="entry name" value="PEPTIDOGLYCAN DL-ENDOPEPTIDASE CWLO"/>
    <property type="match status" value="1"/>
</dbReference>
<dbReference type="GO" id="GO:0008234">
    <property type="term" value="F:cysteine-type peptidase activity"/>
    <property type="evidence" value="ECO:0007669"/>
    <property type="project" value="UniProtKB-KW"/>
</dbReference>
<evidence type="ECO:0000256" key="3">
    <source>
        <dbReference type="ARBA" id="ARBA00022801"/>
    </source>
</evidence>